<name>A0ABR6PS49_9SPHI</name>
<protein>
    <submittedName>
        <fullName evidence="1">Uncharacterized protein</fullName>
    </submittedName>
</protein>
<dbReference type="EMBL" id="JACHCB010000020">
    <property type="protein sequence ID" value="MBB6112610.1"/>
    <property type="molecule type" value="Genomic_DNA"/>
</dbReference>
<evidence type="ECO:0000313" key="2">
    <source>
        <dbReference type="Proteomes" id="UP000541583"/>
    </source>
</evidence>
<reference evidence="1 2" key="1">
    <citation type="submission" date="2020-08" db="EMBL/GenBank/DDBJ databases">
        <title>Genomic Encyclopedia of Type Strains, Phase IV (KMG-V): Genome sequencing to study the core and pangenomes of soil and plant-associated prokaryotes.</title>
        <authorList>
            <person name="Whitman W."/>
        </authorList>
    </citation>
    <scope>NUCLEOTIDE SEQUENCE [LARGE SCALE GENOMIC DNA]</scope>
    <source>
        <strain evidence="1 2">ANJLi2</strain>
    </source>
</reference>
<evidence type="ECO:0000313" key="1">
    <source>
        <dbReference type="EMBL" id="MBB6112610.1"/>
    </source>
</evidence>
<keyword evidence="2" id="KW-1185">Reference proteome</keyword>
<gene>
    <name evidence="1" type="ORF">HDF23_005387</name>
</gene>
<accession>A0ABR6PS49</accession>
<comment type="caution">
    <text evidence="1">The sequence shown here is derived from an EMBL/GenBank/DDBJ whole genome shotgun (WGS) entry which is preliminary data.</text>
</comment>
<organism evidence="1 2">
    <name type="scientific">Mucilaginibacter lappiensis</name>
    <dbReference type="NCBI Taxonomy" id="354630"/>
    <lineage>
        <taxon>Bacteria</taxon>
        <taxon>Pseudomonadati</taxon>
        <taxon>Bacteroidota</taxon>
        <taxon>Sphingobacteriia</taxon>
        <taxon>Sphingobacteriales</taxon>
        <taxon>Sphingobacteriaceae</taxon>
        <taxon>Mucilaginibacter</taxon>
    </lineage>
</organism>
<sequence>MRTENEIRSKIEEFNINLAIIQSKMEKELEKHFMKRDKHLLLFLHKEKSIWEFALVQLHWLLSDEVDKKELKYESL</sequence>
<dbReference type="RefSeq" id="WP_076378225.1">
    <property type="nucleotide sequence ID" value="NZ_FTMG01000020.1"/>
</dbReference>
<proteinExistence type="predicted"/>
<dbReference type="Proteomes" id="UP000541583">
    <property type="component" value="Unassembled WGS sequence"/>
</dbReference>